<dbReference type="AlphaFoldDB" id="A0A7Z8ZFR0"/>
<gene>
    <name evidence="1" type="ORF">NCTC9997_05650</name>
</gene>
<reference evidence="1 2" key="1">
    <citation type="submission" date="2018-12" db="EMBL/GenBank/DDBJ databases">
        <authorList>
            <consortium name="Pathogen Informatics"/>
        </authorList>
    </citation>
    <scope>NUCLEOTIDE SEQUENCE [LARGE SCALE GENOMIC DNA]</scope>
    <source>
        <strain evidence="1 2">NCTC9997</strain>
    </source>
</reference>
<proteinExistence type="predicted"/>
<protein>
    <submittedName>
        <fullName evidence="1">Uncharacterized protein</fullName>
    </submittedName>
</protein>
<sequence length="134" mass="14530">MLILLPGVAAAQKREELLHRLPESAVVVERQAVRWRVARGALKPLGDLRFIFPTALLQTLAQHVRRDLQADRQQGVGVARSGLRQMRAGAVGHHVETGVQPEVNFDANAVVIIIGVPAQRKKLALGAAKKTPAC</sequence>
<dbReference type="Proteomes" id="UP000267630">
    <property type="component" value="Chromosome 3"/>
</dbReference>
<keyword evidence="2" id="KW-1185">Reference proteome</keyword>
<dbReference type="EMBL" id="LR134253">
    <property type="protein sequence ID" value="VED54872.1"/>
    <property type="molecule type" value="Genomic_DNA"/>
</dbReference>
<name>A0A7Z8ZFR0_RAOTE</name>
<evidence type="ECO:0000313" key="1">
    <source>
        <dbReference type="EMBL" id="VED54872.1"/>
    </source>
</evidence>
<accession>A0A7Z8ZFR0</accession>
<organism evidence="1 2">
    <name type="scientific">Raoultella terrigena</name>
    <name type="common">Klebsiella terrigena</name>
    <dbReference type="NCBI Taxonomy" id="577"/>
    <lineage>
        <taxon>Bacteria</taxon>
        <taxon>Pseudomonadati</taxon>
        <taxon>Pseudomonadota</taxon>
        <taxon>Gammaproteobacteria</taxon>
        <taxon>Enterobacterales</taxon>
        <taxon>Enterobacteriaceae</taxon>
        <taxon>Klebsiella/Raoultella group</taxon>
        <taxon>Raoultella</taxon>
    </lineage>
</organism>
<evidence type="ECO:0000313" key="2">
    <source>
        <dbReference type="Proteomes" id="UP000267630"/>
    </source>
</evidence>